<keyword evidence="2 7" id="KW-0813">Transport</keyword>
<accession>A0A1E5QKY1</accession>
<feature type="transmembrane region" description="Helical" evidence="7">
    <location>
        <begin position="85"/>
        <end position="105"/>
    </location>
</feature>
<reference evidence="9" key="1">
    <citation type="submission" date="2016-09" db="EMBL/GenBank/DDBJ databases">
        <title>Draft genome of thermotolerant cyanobacterium Desertifilum sp. strain IPPAS B-1220.</title>
        <authorList>
            <person name="Sinetova M.A."/>
            <person name="Bolakhan K."/>
            <person name="Zayadan B.K."/>
            <person name="Mironov K.S."/>
            <person name="Ustinova V."/>
            <person name="Kupriyanova E.V."/>
            <person name="Sidorov R.A."/>
            <person name="Skrypnik A.N."/>
            <person name="Gogoleva N.E."/>
            <person name="Gogolev Y.V."/>
            <person name="Los D.A."/>
        </authorList>
    </citation>
    <scope>NUCLEOTIDE SEQUENCE [LARGE SCALE GENOMIC DNA]</scope>
    <source>
        <strain evidence="9">IPPAS B-1220</strain>
    </source>
</reference>
<dbReference type="RefSeq" id="WP_069967253.1">
    <property type="nucleotide sequence ID" value="NZ_CM124774.1"/>
</dbReference>
<dbReference type="SUPFAM" id="SSF161098">
    <property type="entry name" value="MetI-like"/>
    <property type="match status" value="1"/>
</dbReference>
<feature type="transmembrane region" description="Helical" evidence="7">
    <location>
        <begin position="272"/>
        <end position="289"/>
    </location>
</feature>
<feature type="transmembrane region" description="Helical" evidence="7">
    <location>
        <begin position="200"/>
        <end position="224"/>
    </location>
</feature>
<comment type="caution">
    <text evidence="9">The sequence shown here is derived from an EMBL/GenBank/DDBJ whole genome shotgun (WGS) entry which is preliminary data.</text>
</comment>
<gene>
    <name evidence="9" type="ORF">BH720_11100</name>
</gene>
<dbReference type="GO" id="GO:0022857">
    <property type="term" value="F:transmembrane transporter activity"/>
    <property type="evidence" value="ECO:0007669"/>
    <property type="project" value="InterPro"/>
</dbReference>
<dbReference type="STRING" id="1781255.BH720_11100"/>
<evidence type="ECO:0000256" key="2">
    <source>
        <dbReference type="ARBA" id="ARBA00022448"/>
    </source>
</evidence>
<name>A0A1E5QKY1_9CYAN</name>
<feature type="transmembrane region" description="Helical" evidence="7">
    <location>
        <begin position="165"/>
        <end position="188"/>
    </location>
</feature>
<dbReference type="EMBL" id="MJGC01000053">
    <property type="protein sequence ID" value="OEJ75254.1"/>
    <property type="molecule type" value="Genomic_DNA"/>
</dbReference>
<dbReference type="PROSITE" id="PS50928">
    <property type="entry name" value="ABC_TM1"/>
    <property type="match status" value="1"/>
</dbReference>
<dbReference type="Pfam" id="PF00528">
    <property type="entry name" value="BPD_transp_1"/>
    <property type="match status" value="1"/>
</dbReference>
<dbReference type="InterPro" id="IPR000515">
    <property type="entry name" value="MetI-like"/>
</dbReference>
<dbReference type="GO" id="GO:0006865">
    <property type="term" value="P:amino acid transport"/>
    <property type="evidence" value="ECO:0007669"/>
    <property type="project" value="TreeGrafter"/>
</dbReference>
<keyword evidence="5 7" id="KW-1133">Transmembrane helix</keyword>
<evidence type="ECO:0000256" key="1">
    <source>
        <dbReference type="ARBA" id="ARBA00004651"/>
    </source>
</evidence>
<dbReference type="AlphaFoldDB" id="A0A1E5QKY1"/>
<keyword evidence="6 7" id="KW-0472">Membrane</keyword>
<feature type="transmembrane region" description="Helical" evidence="7">
    <location>
        <begin position="376"/>
        <end position="394"/>
    </location>
</feature>
<evidence type="ECO:0000256" key="3">
    <source>
        <dbReference type="ARBA" id="ARBA00022475"/>
    </source>
</evidence>
<keyword evidence="4 7" id="KW-0812">Transmembrane</keyword>
<feature type="domain" description="ABC transmembrane type-1" evidence="8">
    <location>
        <begin position="201"/>
        <end position="395"/>
    </location>
</feature>
<protein>
    <submittedName>
        <fullName evidence="9">Amino acid ABC transporter permease</fullName>
    </submittedName>
</protein>
<dbReference type="NCBIfam" id="TIGR01726">
    <property type="entry name" value="HEQRo_perm_3TM"/>
    <property type="match status" value="1"/>
</dbReference>
<evidence type="ECO:0000256" key="5">
    <source>
        <dbReference type="ARBA" id="ARBA00022989"/>
    </source>
</evidence>
<evidence type="ECO:0000313" key="9">
    <source>
        <dbReference type="EMBL" id="OEJ75254.1"/>
    </source>
</evidence>
<dbReference type="PANTHER" id="PTHR30614">
    <property type="entry name" value="MEMBRANE COMPONENT OF AMINO ACID ABC TRANSPORTER"/>
    <property type="match status" value="1"/>
</dbReference>
<proteinExistence type="inferred from homology"/>
<keyword evidence="3" id="KW-1003">Cell membrane</keyword>
<dbReference type="InterPro" id="IPR043429">
    <property type="entry name" value="ArtM/GltK/GlnP/TcyL/YhdX-like"/>
</dbReference>
<comment type="similarity">
    <text evidence="7">Belongs to the binding-protein-dependent transport system permease family.</text>
</comment>
<dbReference type="InterPro" id="IPR010065">
    <property type="entry name" value="AA_ABC_transptr_permease_3TM"/>
</dbReference>
<dbReference type="Gene3D" id="1.10.3720.10">
    <property type="entry name" value="MetI-like"/>
    <property type="match status" value="1"/>
</dbReference>
<dbReference type="CDD" id="cd06261">
    <property type="entry name" value="TM_PBP2"/>
    <property type="match status" value="1"/>
</dbReference>
<dbReference type="PANTHER" id="PTHR30614:SF41">
    <property type="entry name" value="INNER MEMBRANE AMINO-ACID ABC TRANSPORTER PERMEASE PROTEIN YHDY"/>
    <property type="match status" value="1"/>
</dbReference>
<evidence type="ECO:0000256" key="6">
    <source>
        <dbReference type="ARBA" id="ARBA00023136"/>
    </source>
</evidence>
<feature type="transmembrane region" description="Helical" evidence="7">
    <location>
        <begin position="310"/>
        <end position="327"/>
    </location>
</feature>
<organism evidence="9">
    <name type="scientific">Desertifilum tharense IPPAS B-1220</name>
    <dbReference type="NCBI Taxonomy" id="1781255"/>
    <lineage>
        <taxon>Bacteria</taxon>
        <taxon>Bacillati</taxon>
        <taxon>Cyanobacteriota</taxon>
        <taxon>Cyanophyceae</taxon>
        <taxon>Desertifilales</taxon>
        <taxon>Desertifilaceae</taxon>
        <taxon>Desertifilum</taxon>
    </lineage>
</organism>
<comment type="subcellular location">
    <subcellularLocation>
        <location evidence="1 7">Cell membrane</location>
        <topology evidence="1 7">Multi-pass membrane protein</topology>
    </subcellularLocation>
</comment>
<evidence type="ECO:0000256" key="7">
    <source>
        <dbReference type="RuleBase" id="RU363032"/>
    </source>
</evidence>
<sequence length="407" mass="44820">MTNSELHVMPLATQPPVQQLGPKAWLRKNLFSTWYNSLITIVLGGILFRSAWGFFQWATTTAQWRVISVNFPLFFVGRYPKTEYWRLWLVVILLGGLSGLSWGIIGRKTATLFSRSVLLGLGIAALLILLTPIGISYKLLLLGLLGLVVAKAWAGKQLGNKIPSLGQWVASAWLILFPVILWLIAGGFGLRSVSTNDWGGLLLTLLTSVISILLCFPLGVLLALGRQSPLLAIRWLSILYIELIRGIPLISILFMGQVMFPLFLPAGMRPDRILRAIVGLTLFSAAYLAENVRGGLQAIPRGQTEAAKALGLNSPLMLGLIILPQALKVAIPAMVGQFISLLQDTTLLSIVGLVELLGMSRSILANPQFLGRYAEVYLFDAVLFWIFCYAMSLASRRLEKQLNSEHR</sequence>
<evidence type="ECO:0000259" key="8">
    <source>
        <dbReference type="PROSITE" id="PS50928"/>
    </source>
</evidence>
<feature type="transmembrane region" description="Helical" evidence="7">
    <location>
        <begin position="236"/>
        <end position="260"/>
    </location>
</feature>
<dbReference type="GO" id="GO:0043190">
    <property type="term" value="C:ATP-binding cassette (ABC) transporter complex"/>
    <property type="evidence" value="ECO:0007669"/>
    <property type="project" value="InterPro"/>
</dbReference>
<evidence type="ECO:0000256" key="4">
    <source>
        <dbReference type="ARBA" id="ARBA00022692"/>
    </source>
</evidence>
<feature type="transmembrane region" description="Helical" evidence="7">
    <location>
        <begin position="34"/>
        <end position="55"/>
    </location>
</feature>
<dbReference type="InterPro" id="IPR035906">
    <property type="entry name" value="MetI-like_sf"/>
</dbReference>